<dbReference type="InterPro" id="IPR036059">
    <property type="entry name" value="TldD/PmbA_sf"/>
</dbReference>
<dbReference type="InterPro" id="IPR045569">
    <property type="entry name" value="Metalloprtase-TldD/E_C"/>
</dbReference>
<reference evidence="4 5" key="2">
    <citation type="journal article" date="2014" name="Genome Announc.">
        <title>Complete Genome Sequence of Methanoregula formicica SMSPT, a Mesophilic Hydrogenotrophic Methanogen Isolated from a Methanogenic Upflow Anaerobic Sludge Blanket Reactor.</title>
        <authorList>
            <person name="Yamamoto K."/>
            <person name="Tamaki H."/>
            <person name="Cadillo-Quiroz H."/>
            <person name="Imachi H."/>
            <person name="Kyrpides N."/>
            <person name="Woyke T."/>
            <person name="Goodwin L."/>
            <person name="Zinder S.H."/>
            <person name="Kamagata Y."/>
            <person name="Liu W.T."/>
        </authorList>
    </citation>
    <scope>NUCLEOTIDE SEQUENCE [LARGE SCALE GENOMIC DNA]</scope>
    <source>
        <strain evidence="5">DSM 22288 / NBRC 105244 / SMSP</strain>
    </source>
</reference>
<dbReference type="Proteomes" id="UP000010824">
    <property type="component" value="Chromosome"/>
</dbReference>
<evidence type="ECO:0000313" key="4">
    <source>
        <dbReference type="EMBL" id="AGB01375.1"/>
    </source>
</evidence>
<feature type="domain" description="Metalloprotease TldD/E N-terminal" evidence="1">
    <location>
        <begin position="24"/>
        <end position="84"/>
    </location>
</feature>
<dbReference type="GO" id="GO:0008237">
    <property type="term" value="F:metallopeptidase activity"/>
    <property type="evidence" value="ECO:0007669"/>
    <property type="project" value="InterPro"/>
</dbReference>
<organism evidence="4 5">
    <name type="scientific">Methanoregula formicica (strain DSM 22288 / NBRC 105244 / SMSP)</name>
    <dbReference type="NCBI Taxonomy" id="593750"/>
    <lineage>
        <taxon>Archaea</taxon>
        <taxon>Methanobacteriati</taxon>
        <taxon>Methanobacteriota</taxon>
        <taxon>Stenosarchaea group</taxon>
        <taxon>Methanomicrobia</taxon>
        <taxon>Methanomicrobiales</taxon>
        <taxon>Methanoregulaceae</taxon>
        <taxon>Methanoregula</taxon>
    </lineage>
</organism>
<gene>
    <name evidence="4" type="ordered locus">Metfor_0296</name>
</gene>
<dbReference type="EMBL" id="CP003167">
    <property type="protein sequence ID" value="AGB01375.1"/>
    <property type="molecule type" value="Genomic_DNA"/>
</dbReference>
<dbReference type="InterPro" id="IPR002510">
    <property type="entry name" value="Metalloprtase-TldD/E_N"/>
</dbReference>
<sequence>MRWWVAVEWIDQLIREAEKSVDEVEVFYVAGTSVSADLRKKKVSHASTSEDCGLGVRTIHKGRIGSSSTSDPGRWRECLKAAIASGNLATPQEWKGLPGPEPLDQTSLSFDRSLEVGPATAGKLLEAMLEGAAEHPAEVTSGSAGVSALEVTLASSHGVRYTSRHTSVSLSLEAIYGQSTGYEFDHSWALDRVDPVTVGERATFFACESAKGKDIPSGDYDILLSPLAYAELLGTVFVPALSGRNVHAKRSRLADSLDQKVADPLVSMYDDPLIPGADGSSRWDAEGMPTKRIDFILDGVLCAFAYDLKTAYRYGKQSTANAVRGGYGGSPSIGHHNFVLDGKRDTVDDERVVFVHNVVGAHTANPMSGEFSVELSNAFFREGGEFQEPIRSAMLSGNVFDLQHQITGLSRESRTIGSLILPSVRINQQRLIGK</sequence>
<dbReference type="Pfam" id="PF19290">
    <property type="entry name" value="PmbA_TldD_2nd"/>
    <property type="match status" value="1"/>
</dbReference>
<proteinExistence type="predicted"/>
<reference evidence="5" key="1">
    <citation type="submission" date="2011-12" db="EMBL/GenBank/DDBJ databases">
        <title>Complete sequence of Methanoregula formicicum SMSP.</title>
        <authorList>
            <person name="Lucas S."/>
            <person name="Han J."/>
            <person name="Lapidus A."/>
            <person name="Cheng J.-F."/>
            <person name="Goodwin L."/>
            <person name="Pitluck S."/>
            <person name="Peters L."/>
            <person name="Ovchinnikova G."/>
            <person name="Teshima H."/>
            <person name="Detter J.C."/>
            <person name="Han C."/>
            <person name="Tapia R."/>
            <person name="Land M."/>
            <person name="Hauser L."/>
            <person name="Kyrpides N."/>
            <person name="Ivanova N."/>
            <person name="Pagani I."/>
            <person name="Imachi H."/>
            <person name="Tamaki H."/>
            <person name="Sekiguchi Y."/>
            <person name="Kamagata Y."/>
            <person name="Cadillo-Quiroz H."/>
            <person name="Zinder S."/>
            <person name="Liu W.-T."/>
            <person name="Woyke T."/>
        </authorList>
    </citation>
    <scope>NUCLEOTIDE SEQUENCE [LARGE SCALE GENOMIC DNA]</scope>
    <source>
        <strain evidence="5">DSM 22288 / NBRC 105244 / SMSP</strain>
    </source>
</reference>
<evidence type="ECO:0000259" key="2">
    <source>
        <dbReference type="Pfam" id="PF19289"/>
    </source>
</evidence>
<dbReference type="SUPFAM" id="SSF111283">
    <property type="entry name" value="Putative modulator of DNA gyrase, PmbA/TldD"/>
    <property type="match status" value="1"/>
</dbReference>
<dbReference type="InterPro" id="IPR035068">
    <property type="entry name" value="TldD/PmbA_N"/>
</dbReference>
<dbReference type="PANTHER" id="PTHR43421">
    <property type="entry name" value="METALLOPROTEASE PMBA"/>
    <property type="match status" value="1"/>
</dbReference>
<dbReference type="InParanoid" id="L0HBH7"/>
<dbReference type="Pfam" id="PF19289">
    <property type="entry name" value="PmbA_TldD_3rd"/>
    <property type="match status" value="1"/>
</dbReference>
<dbReference type="InterPro" id="IPR047657">
    <property type="entry name" value="PmbA"/>
</dbReference>
<dbReference type="PANTHER" id="PTHR43421:SF1">
    <property type="entry name" value="METALLOPROTEASE PMBA"/>
    <property type="match status" value="1"/>
</dbReference>
<dbReference type="OrthoDB" id="84520at2157"/>
<dbReference type="GO" id="GO:0005829">
    <property type="term" value="C:cytosol"/>
    <property type="evidence" value="ECO:0007669"/>
    <property type="project" value="TreeGrafter"/>
</dbReference>
<keyword evidence="4" id="KW-0645">Protease</keyword>
<dbReference type="Pfam" id="PF01523">
    <property type="entry name" value="PmbA_TldD_1st"/>
    <property type="match status" value="1"/>
</dbReference>
<evidence type="ECO:0000259" key="1">
    <source>
        <dbReference type="Pfam" id="PF01523"/>
    </source>
</evidence>
<evidence type="ECO:0000259" key="3">
    <source>
        <dbReference type="Pfam" id="PF19290"/>
    </source>
</evidence>
<dbReference type="KEGG" id="mfo:Metfor_0296"/>
<dbReference type="eggNOG" id="arCOG00322">
    <property type="taxonomic scope" value="Archaea"/>
</dbReference>
<keyword evidence="5" id="KW-1185">Reference proteome</keyword>
<accession>L0HBH7</accession>
<dbReference type="STRING" id="593750.Metfor_0296"/>
<dbReference type="InterPro" id="IPR045570">
    <property type="entry name" value="Metalloprtase-TldD/E_cen_dom"/>
</dbReference>
<protein>
    <submittedName>
        <fullName evidence="4">Putative Zn-dependent protease-like protein</fullName>
    </submittedName>
</protein>
<evidence type="ECO:0000313" key="5">
    <source>
        <dbReference type="Proteomes" id="UP000010824"/>
    </source>
</evidence>
<keyword evidence="4" id="KW-0378">Hydrolase</keyword>
<feature type="domain" description="Metalloprotease TldD/E central" evidence="3">
    <location>
        <begin position="114"/>
        <end position="207"/>
    </location>
</feature>
<dbReference type="GO" id="GO:0006508">
    <property type="term" value="P:proteolysis"/>
    <property type="evidence" value="ECO:0007669"/>
    <property type="project" value="UniProtKB-KW"/>
</dbReference>
<dbReference type="HOGENOM" id="CLU_026425_4_2_2"/>
<feature type="domain" description="Metalloprotease TldD/E C-terminal" evidence="2">
    <location>
        <begin position="217"/>
        <end position="430"/>
    </location>
</feature>
<dbReference type="Gene3D" id="3.30.2290.10">
    <property type="entry name" value="PmbA/TldD superfamily"/>
    <property type="match status" value="1"/>
</dbReference>
<name>L0HBH7_METFS</name>
<dbReference type="AlphaFoldDB" id="L0HBH7"/>